<sequence>MLILNVDDYEQARYVKTRLLRNAGFVVAEAANGQDAIRMAAAMLPALVLLDVRLPDIDGIEVCRRIKTDPATCVIRVIHISAAFITAQDIARGMASGASQYLVVPYQPQELIAAVRREAKWLQ</sequence>
<reference evidence="4 5" key="1">
    <citation type="submission" date="2023-02" db="EMBL/GenBank/DDBJ databases">
        <title>Gemone sequence of Telluria chitinolytica ACM 3522T.</title>
        <authorList>
            <person name="Frediansyah A."/>
            <person name="Miess H."/>
            <person name="Gross H."/>
        </authorList>
    </citation>
    <scope>NUCLEOTIDE SEQUENCE [LARGE SCALE GENOMIC DNA]</scope>
    <source>
        <strain evidence="4 5">ACM 3522</strain>
    </source>
</reference>
<dbReference type="Gene3D" id="3.40.50.2300">
    <property type="match status" value="1"/>
</dbReference>
<dbReference type="SUPFAM" id="SSF52172">
    <property type="entry name" value="CheY-like"/>
    <property type="match status" value="1"/>
</dbReference>
<dbReference type="InterPro" id="IPR011006">
    <property type="entry name" value="CheY-like_superfamily"/>
</dbReference>
<evidence type="ECO:0000256" key="1">
    <source>
        <dbReference type="ARBA" id="ARBA00022553"/>
    </source>
</evidence>
<dbReference type="PROSITE" id="PS50110">
    <property type="entry name" value="RESPONSE_REGULATORY"/>
    <property type="match status" value="1"/>
</dbReference>
<keyword evidence="5" id="KW-1185">Reference proteome</keyword>
<dbReference type="PANTHER" id="PTHR44591:SF3">
    <property type="entry name" value="RESPONSE REGULATORY DOMAIN-CONTAINING PROTEIN"/>
    <property type="match status" value="1"/>
</dbReference>
<evidence type="ECO:0000259" key="3">
    <source>
        <dbReference type="PROSITE" id="PS50110"/>
    </source>
</evidence>
<organism evidence="4 5">
    <name type="scientific">Pseudoduganella chitinolytica</name>
    <dbReference type="NCBI Taxonomy" id="34070"/>
    <lineage>
        <taxon>Bacteria</taxon>
        <taxon>Pseudomonadati</taxon>
        <taxon>Pseudomonadota</taxon>
        <taxon>Betaproteobacteria</taxon>
        <taxon>Burkholderiales</taxon>
        <taxon>Oxalobacteraceae</taxon>
        <taxon>Telluria group</taxon>
        <taxon>Pseudoduganella</taxon>
    </lineage>
</organism>
<protein>
    <submittedName>
        <fullName evidence="4">Response regulator</fullName>
    </submittedName>
</protein>
<proteinExistence type="predicted"/>
<name>A0ABY8BC51_9BURK</name>
<accession>A0ABY8BC51</accession>
<gene>
    <name evidence="4" type="ORF">PX653_01440</name>
</gene>
<dbReference type="Pfam" id="PF00072">
    <property type="entry name" value="Response_reg"/>
    <property type="match status" value="1"/>
</dbReference>
<dbReference type="Proteomes" id="UP001216510">
    <property type="component" value="Chromosome"/>
</dbReference>
<evidence type="ECO:0000313" key="4">
    <source>
        <dbReference type="EMBL" id="WEF33482.1"/>
    </source>
</evidence>
<dbReference type="RefSeq" id="WP_277416183.1">
    <property type="nucleotide sequence ID" value="NZ_CP119083.1"/>
</dbReference>
<keyword evidence="1 2" id="KW-0597">Phosphoprotein</keyword>
<dbReference type="SMART" id="SM00448">
    <property type="entry name" value="REC"/>
    <property type="match status" value="1"/>
</dbReference>
<feature type="modified residue" description="4-aspartylphosphate" evidence="2">
    <location>
        <position position="51"/>
    </location>
</feature>
<dbReference type="PANTHER" id="PTHR44591">
    <property type="entry name" value="STRESS RESPONSE REGULATOR PROTEIN 1"/>
    <property type="match status" value="1"/>
</dbReference>
<evidence type="ECO:0000313" key="5">
    <source>
        <dbReference type="Proteomes" id="UP001216510"/>
    </source>
</evidence>
<dbReference type="EMBL" id="CP119083">
    <property type="protein sequence ID" value="WEF33482.1"/>
    <property type="molecule type" value="Genomic_DNA"/>
</dbReference>
<dbReference type="InterPro" id="IPR001789">
    <property type="entry name" value="Sig_transdc_resp-reg_receiver"/>
</dbReference>
<dbReference type="InterPro" id="IPR050595">
    <property type="entry name" value="Bact_response_regulator"/>
</dbReference>
<evidence type="ECO:0000256" key="2">
    <source>
        <dbReference type="PROSITE-ProRule" id="PRU00169"/>
    </source>
</evidence>
<feature type="domain" description="Response regulatory" evidence="3">
    <location>
        <begin position="2"/>
        <end position="119"/>
    </location>
</feature>